<dbReference type="RefSeq" id="WP_353713523.1">
    <property type="nucleotide sequence ID" value="NZ_CP159280.1"/>
</dbReference>
<sequence length="589" mass="60184">MGSDQTVILTFTDPEGTQHDTFAIPAATGMEYLLDGNIIQAGTYVGEGTVTVTARAQPGFVLAPNLPASWSATFKATPYTAAPPPVTFTDLDGMQHDTFTIPAMAGVEYLLDSNVVPAGTYPGEGTVTITARAKTDFVLAPNVPTYWSATFKATPYTATPVAVTFTDLDGTNGDAFTIPSVPGIEYLKDGNVIPAGTYPATGTVTVTARAAVDFVLSTGAPSTWSATFRGSLSGATPTITGTAKVGYMLTAIPGTWNPAAVAFGYQWYRAGVAIDGAAATTYSPNASDVTKTLTVRVTGSKAGYASITQTSAATTPVASGSLAGAVPKITGTAKVGYTLTASPGTWSPAPVTLSYQWYRSGVAITGATASSYRPAPADIAKTLTVRVTGARIGYGSNTQTSAATAAVASGSLVAASPRITGTAKVGYTLTGTPGIWGPVPVTLRYQWYRSGVPIAGATAATYRPAAADITKTLTVRVTGSKVGYTSVVKASPGTTAVARGTLGAPAPRITGTARVGYMLTVVPGAWTPAPVTLRYQWYRSGVAIAGATRSTYKPAAADRGKTLTVRVTGAKAGYVSITRGSAPTTSTLR</sequence>
<keyword evidence="1" id="KW-0614">Plasmid</keyword>
<proteinExistence type="predicted"/>
<evidence type="ECO:0008006" key="2">
    <source>
        <dbReference type="Google" id="ProtNLM"/>
    </source>
</evidence>
<evidence type="ECO:0000313" key="1">
    <source>
        <dbReference type="EMBL" id="XCH13819.1"/>
    </source>
</evidence>
<organism evidence="1">
    <name type="scientific">Arthrobacter sp. K5</name>
    <dbReference type="NCBI Taxonomy" id="2839623"/>
    <lineage>
        <taxon>Bacteria</taxon>
        <taxon>Bacillati</taxon>
        <taxon>Actinomycetota</taxon>
        <taxon>Actinomycetes</taxon>
        <taxon>Micrococcales</taxon>
        <taxon>Micrococcaceae</taxon>
        <taxon>Arthrobacter</taxon>
    </lineage>
</organism>
<geneLocation type="plasmid" evidence="1">
    <name>unnamed</name>
</geneLocation>
<name>A0AAU8EW43_9MICC</name>
<protein>
    <recommendedName>
        <fullName evidence="2">MBG domain-containing protein</fullName>
    </recommendedName>
</protein>
<reference evidence="1" key="1">
    <citation type="submission" date="2024-06" db="EMBL/GenBank/DDBJ databases">
        <title>Biodegradation of dimethachlon by Arthrobacter sp. K5: mechanistic insights and ecological implications.</title>
        <authorList>
            <person name="Hu S."/>
            <person name="Lu P."/>
        </authorList>
    </citation>
    <scope>NUCLEOTIDE SEQUENCE</scope>
    <source>
        <strain evidence="1">K5</strain>
        <plasmid evidence="1">unnamed</plasmid>
    </source>
</reference>
<dbReference type="Gene3D" id="2.60.40.2700">
    <property type="match status" value="4"/>
</dbReference>
<dbReference type="EMBL" id="CP159280">
    <property type="protein sequence ID" value="XCH13819.1"/>
    <property type="molecule type" value="Genomic_DNA"/>
</dbReference>
<gene>
    <name evidence="1" type="ORF">ABRP34_23515</name>
</gene>
<accession>A0AAU8EW43</accession>
<dbReference type="AlphaFoldDB" id="A0AAU8EW43"/>